<dbReference type="RefSeq" id="WP_239153654.1">
    <property type="nucleotide sequence ID" value="NZ_BOPF01000039.1"/>
</dbReference>
<sequence length="155" mass="16882">MTGSPVVIEMRRSNHPDAVRLLEAFLRDQVERYGYADPVDLDPADFTPPGGAFVVAYLDGAPVSCGGYRRHGAGIVEIKKTYTVPEARGHGVGRRVLSRLEELAVDAGARQAVLETGIRNDAAVAMFRSLGYRPIDGYVPGRDPDINRAFAKRLT</sequence>
<dbReference type="EMBL" id="BOPF01000039">
    <property type="protein sequence ID" value="GIJ50786.1"/>
    <property type="molecule type" value="Genomic_DNA"/>
</dbReference>
<gene>
    <name evidence="4" type="ORF">Val02_76720</name>
</gene>
<accession>A0A8J4DUV1</accession>
<dbReference type="Proteomes" id="UP000619260">
    <property type="component" value="Unassembled WGS sequence"/>
</dbReference>
<dbReference type="CDD" id="cd04301">
    <property type="entry name" value="NAT_SF"/>
    <property type="match status" value="1"/>
</dbReference>
<name>A0A8J4DUV1_9ACTN</name>
<evidence type="ECO:0000313" key="5">
    <source>
        <dbReference type="Proteomes" id="UP000619260"/>
    </source>
</evidence>
<organism evidence="4 5">
    <name type="scientific">Virgisporangium aliadipatigenens</name>
    <dbReference type="NCBI Taxonomy" id="741659"/>
    <lineage>
        <taxon>Bacteria</taxon>
        <taxon>Bacillati</taxon>
        <taxon>Actinomycetota</taxon>
        <taxon>Actinomycetes</taxon>
        <taxon>Micromonosporales</taxon>
        <taxon>Micromonosporaceae</taxon>
        <taxon>Virgisporangium</taxon>
    </lineage>
</organism>
<dbReference type="InterPro" id="IPR050832">
    <property type="entry name" value="Bact_Acetyltransf"/>
</dbReference>
<evidence type="ECO:0000313" key="4">
    <source>
        <dbReference type="EMBL" id="GIJ50786.1"/>
    </source>
</evidence>
<dbReference type="GO" id="GO:0016747">
    <property type="term" value="F:acyltransferase activity, transferring groups other than amino-acyl groups"/>
    <property type="evidence" value="ECO:0007669"/>
    <property type="project" value="InterPro"/>
</dbReference>
<reference evidence="4" key="1">
    <citation type="submission" date="2021-01" db="EMBL/GenBank/DDBJ databases">
        <title>Whole genome shotgun sequence of Virgisporangium aliadipatigenens NBRC 105644.</title>
        <authorList>
            <person name="Komaki H."/>
            <person name="Tamura T."/>
        </authorList>
    </citation>
    <scope>NUCLEOTIDE SEQUENCE</scope>
    <source>
        <strain evidence="4">NBRC 105644</strain>
    </source>
</reference>
<dbReference type="AlphaFoldDB" id="A0A8J4DUV1"/>
<dbReference type="PANTHER" id="PTHR43877:SF2">
    <property type="entry name" value="AMINOALKYLPHOSPHONATE N-ACETYLTRANSFERASE-RELATED"/>
    <property type="match status" value="1"/>
</dbReference>
<dbReference type="PROSITE" id="PS51186">
    <property type="entry name" value="GNAT"/>
    <property type="match status" value="1"/>
</dbReference>
<dbReference type="Pfam" id="PF00583">
    <property type="entry name" value="Acetyltransf_1"/>
    <property type="match status" value="1"/>
</dbReference>
<evidence type="ECO:0000256" key="1">
    <source>
        <dbReference type="ARBA" id="ARBA00022679"/>
    </source>
</evidence>
<dbReference type="InterPro" id="IPR000182">
    <property type="entry name" value="GNAT_dom"/>
</dbReference>
<keyword evidence="2" id="KW-0012">Acyltransferase</keyword>
<proteinExistence type="predicted"/>
<protein>
    <submittedName>
        <fullName evidence="4">N-acetyltransferase</fullName>
    </submittedName>
</protein>
<dbReference type="InterPro" id="IPR016181">
    <property type="entry name" value="Acyl_CoA_acyltransferase"/>
</dbReference>
<dbReference type="Gene3D" id="3.40.630.30">
    <property type="match status" value="1"/>
</dbReference>
<keyword evidence="5" id="KW-1185">Reference proteome</keyword>
<evidence type="ECO:0000259" key="3">
    <source>
        <dbReference type="PROSITE" id="PS51186"/>
    </source>
</evidence>
<dbReference type="PANTHER" id="PTHR43877">
    <property type="entry name" value="AMINOALKYLPHOSPHONATE N-ACETYLTRANSFERASE-RELATED-RELATED"/>
    <property type="match status" value="1"/>
</dbReference>
<dbReference type="SUPFAM" id="SSF55729">
    <property type="entry name" value="Acyl-CoA N-acyltransferases (Nat)"/>
    <property type="match status" value="1"/>
</dbReference>
<feature type="domain" description="N-acetyltransferase" evidence="3">
    <location>
        <begin position="8"/>
        <end position="155"/>
    </location>
</feature>
<keyword evidence="1" id="KW-0808">Transferase</keyword>
<evidence type="ECO:0000256" key="2">
    <source>
        <dbReference type="ARBA" id="ARBA00023315"/>
    </source>
</evidence>
<comment type="caution">
    <text evidence="4">The sequence shown here is derived from an EMBL/GenBank/DDBJ whole genome shotgun (WGS) entry which is preliminary data.</text>
</comment>